<dbReference type="EMBL" id="JACHIO010000001">
    <property type="protein sequence ID" value="MBB5062062.1"/>
    <property type="molecule type" value="Genomic_DNA"/>
</dbReference>
<dbReference type="Proteomes" id="UP000584867">
    <property type="component" value="Unassembled WGS sequence"/>
</dbReference>
<dbReference type="InterPro" id="IPR016032">
    <property type="entry name" value="Sig_transdc_resp-reg_C-effctor"/>
</dbReference>
<dbReference type="SMART" id="SM00421">
    <property type="entry name" value="HTH_LUXR"/>
    <property type="match status" value="1"/>
</dbReference>
<dbReference type="Pfam" id="PF00196">
    <property type="entry name" value="GerE"/>
    <property type="match status" value="1"/>
</dbReference>
<dbReference type="Pfam" id="PF00072">
    <property type="entry name" value="Response_reg"/>
    <property type="match status" value="1"/>
</dbReference>
<proteinExistence type="predicted"/>
<gene>
    <name evidence="6" type="ORF">HDF15_000387</name>
</gene>
<name>A0A7W7ZLE5_9BACT</name>
<sequence length="209" mass="22983">MNKSDRIRVLCVDDHPLVRDGIAFALQAERDMELVAEATNGREAVAAFRQQRPDVTLMDLQMPQMNGIEAILAIRKEFPRARIVVLTTYSGDVQATRALEAGAVGYLLKSMLRTELIDTIRGVHAGQRRIPREIADEIAEHIGADALSARETEVLRVVASGCSNKIVADRLAISEETVKGHIKSVLAKLCANDRTHAVMIAMKRGFLDA</sequence>
<comment type="caution">
    <text evidence="6">The sequence shown here is derived from an EMBL/GenBank/DDBJ whole genome shotgun (WGS) entry which is preliminary data.</text>
</comment>
<dbReference type="PROSITE" id="PS50043">
    <property type="entry name" value="HTH_LUXR_2"/>
    <property type="match status" value="1"/>
</dbReference>
<dbReference type="InterPro" id="IPR000792">
    <property type="entry name" value="Tscrpt_reg_LuxR_C"/>
</dbReference>
<feature type="modified residue" description="4-aspartylphosphate" evidence="3">
    <location>
        <position position="59"/>
    </location>
</feature>
<evidence type="ECO:0000256" key="3">
    <source>
        <dbReference type="PROSITE-ProRule" id="PRU00169"/>
    </source>
</evidence>
<dbReference type="CDD" id="cd17535">
    <property type="entry name" value="REC_NarL-like"/>
    <property type="match status" value="1"/>
</dbReference>
<dbReference type="RefSeq" id="WP_014266880.1">
    <property type="nucleotide sequence ID" value="NZ_JACHIO010000001.1"/>
</dbReference>
<dbReference type="OMA" id="DICIMDI"/>
<dbReference type="CDD" id="cd06170">
    <property type="entry name" value="LuxR_C_like"/>
    <property type="match status" value="1"/>
</dbReference>
<dbReference type="Gene3D" id="3.40.50.2300">
    <property type="match status" value="1"/>
</dbReference>
<evidence type="ECO:0000256" key="2">
    <source>
        <dbReference type="ARBA" id="ARBA00023125"/>
    </source>
</evidence>
<accession>A0A7W7ZLE5</accession>
<dbReference type="SMART" id="SM00448">
    <property type="entry name" value="REC"/>
    <property type="match status" value="1"/>
</dbReference>
<evidence type="ECO:0000313" key="6">
    <source>
        <dbReference type="EMBL" id="MBB5062062.1"/>
    </source>
</evidence>
<dbReference type="PRINTS" id="PR00038">
    <property type="entry name" value="HTHLUXR"/>
</dbReference>
<dbReference type="InterPro" id="IPR001789">
    <property type="entry name" value="Sig_transdc_resp-reg_receiver"/>
</dbReference>
<protein>
    <submittedName>
        <fullName evidence="6">DNA-binding NarL/FixJ family response regulator</fullName>
    </submittedName>
</protein>
<dbReference type="GO" id="GO:0000160">
    <property type="term" value="P:phosphorelay signal transduction system"/>
    <property type="evidence" value="ECO:0007669"/>
    <property type="project" value="InterPro"/>
</dbReference>
<dbReference type="PROSITE" id="PS50110">
    <property type="entry name" value="RESPONSE_REGULATORY"/>
    <property type="match status" value="1"/>
</dbReference>
<evidence type="ECO:0000256" key="1">
    <source>
        <dbReference type="ARBA" id="ARBA00022553"/>
    </source>
</evidence>
<organism evidence="6 7">
    <name type="scientific">Granulicella mallensis</name>
    <dbReference type="NCBI Taxonomy" id="940614"/>
    <lineage>
        <taxon>Bacteria</taxon>
        <taxon>Pseudomonadati</taxon>
        <taxon>Acidobacteriota</taxon>
        <taxon>Terriglobia</taxon>
        <taxon>Terriglobales</taxon>
        <taxon>Acidobacteriaceae</taxon>
        <taxon>Granulicella</taxon>
    </lineage>
</organism>
<dbReference type="AlphaFoldDB" id="A0A7W7ZLE5"/>
<dbReference type="InterPro" id="IPR011006">
    <property type="entry name" value="CheY-like_superfamily"/>
</dbReference>
<dbReference type="SUPFAM" id="SSF52172">
    <property type="entry name" value="CheY-like"/>
    <property type="match status" value="1"/>
</dbReference>
<evidence type="ECO:0000313" key="7">
    <source>
        <dbReference type="Proteomes" id="UP000584867"/>
    </source>
</evidence>
<evidence type="ECO:0000259" key="4">
    <source>
        <dbReference type="PROSITE" id="PS50043"/>
    </source>
</evidence>
<dbReference type="SUPFAM" id="SSF46894">
    <property type="entry name" value="C-terminal effector domain of the bipartite response regulators"/>
    <property type="match status" value="1"/>
</dbReference>
<dbReference type="PANTHER" id="PTHR45566:SF2">
    <property type="entry name" value="NARL SUBFAMILY"/>
    <property type="match status" value="1"/>
</dbReference>
<feature type="domain" description="HTH luxR-type" evidence="4">
    <location>
        <begin position="140"/>
        <end position="205"/>
    </location>
</feature>
<dbReference type="InterPro" id="IPR058245">
    <property type="entry name" value="NreC/VraR/RcsB-like_REC"/>
</dbReference>
<evidence type="ECO:0000259" key="5">
    <source>
        <dbReference type="PROSITE" id="PS50110"/>
    </source>
</evidence>
<dbReference type="PANTHER" id="PTHR45566">
    <property type="entry name" value="HTH-TYPE TRANSCRIPTIONAL REGULATOR YHJB-RELATED"/>
    <property type="match status" value="1"/>
</dbReference>
<dbReference type="GO" id="GO:0006355">
    <property type="term" value="P:regulation of DNA-templated transcription"/>
    <property type="evidence" value="ECO:0007669"/>
    <property type="project" value="InterPro"/>
</dbReference>
<dbReference type="InterPro" id="IPR051015">
    <property type="entry name" value="EvgA-like"/>
</dbReference>
<feature type="domain" description="Response regulatory" evidence="5">
    <location>
        <begin position="8"/>
        <end position="124"/>
    </location>
</feature>
<dbReference type="PROSITE" id="PS00622">
    <property type="entry name" value="HTH_LUXR_1"/>
    <property type="match status" value="1"/>
</dbReference>
<dbReference type="GO" id="GO:0003677">
    <property type="term" value="F:DNA binding"/>
    <property type="evidence" value="ECO:0007669"/>
    <property type="project" value="UniProtKB-KW"/>
</dbReference>
<reference evidence="6 7" key="1">
    <citation type="submission" date="2020-08" db="EMBL/GenBank/DDBJ databases">
        <title>Genomic Encyclopedia of Type Strains, Phase IV (KMG-V): Genome sequencing to study the core and pangenomes of soil and plant-associated prokaryotes.</title>
        <authorList>
            <person name="Whitman W."/>
        </authorList>
    </citation>
    <scope>NUCLEOTIDE SEQUENCE [LARGE SCALE GENOMIC DNA]</scope>
    <source>
        <strain evidence="6 7">X5P3</strain>
    </source>
</reference>
<keyword evidence="1 3" id="KW-0597">Phosphoprotein</keyword>
<keyword evidence="2 6" id="KW-0238">DNA-binding</keyword>